<feature type="non-terminal residue" evidence="4">
    <location>
        <position position="1"/>
    </location>
</feature>
<dbReference type="AlphaFoldDB" id="A0A0L7KYX3"/>
<dbReference type="PRINTS" id="PR00320">
    <property type="entry name" value="GPROTEINBRPT"/>
</dbReference>
<dbReference type="Proteomes" id="UP000037510">
    <property type="component" value="Unassembled WGS sequence"/>
</dbReference>
<dbReference type="EMBL" id="JTDY01004356">
    <property type="protein sequence ID" value="KOB68256.1"/>
    <property type="molecule type" value="Genomic_DNA"/>
</dbReference>
<evidence type="ECO:0000313" key="4">
    <source>
        <dbReference type="EMBL" id="KOB68256.1"/>
    </source>
</evidence>
<keyword evidence="1 3" id="KW-0853">WD repeat</keyword>
<dbReference type="InterPro" id="IPR001680">
    <property type="entry name" value="WD40_rpt"/>
</dbReference>
<dbReference type="PROSITE" id="PS50082">
    <property type="entry name" value="WD_REPEATS_2"/>
    <property type="match status" value="2"/>
</dbReference>
<organism evidence="4 5">
    <name type="scientific">Operophtera brumata</name>
    <name type="common">Winter moth</name>
    <name type="synonym">Phalaena brumata</name>
    <dbReference type="NCBI Taxonomy" id="104452"/>
    <lineage>
        <taxon>Eukaryota</taxon>
        <taxon>Metazoa</taxon>
        <taxon>Ecdysozoa</taxon>
        <taxon>Arthropoda</taxon>
        <taxon>Hexapoda</taxon>
        <taxon>Insecta</taxon>
        <taxon>Pterygota</taxon>
        <taxon>Neoptera</taxon>
        <taxon>Endopterygota</taxon>
        <taxon>Lepidoptera</taxon>
        <taxon>Glossata</taxon>
        <taxon>Ditrysia</taxon>
        <taxon>Geometroidea</taxon>
        <taxon>Geometridae</taxon>
        <taxon>Larentiinae</taxon>
        <taxon>Operophtera</taxon>
    </lineage>
</organism>
<dbReference type="PANTHER" id="PTHR19879:SF5">
    <property type="entry name" value="WD REPEAT-CONTAINING PROTEIN 55 HOMOLOG"/>
    <property type="match status" value="1"/>
</dbReference>
<gene>
    <name evidence="4" type="ORF">OBRU01_18589</name>
</gene>
<evidence type="ECO:0000313" key="5">
    <source>
        <dbReference type="Proteomes" id="UP000037510"/>
    </source>
</evidence>
<evidence type="ECO:0000256" key="1">
    <source>
        <dbReference type="ARBA" id="ARBA00022574"/>
    </source>
</evidence>
<dbReference type="STRING" id="104452.A0A0L7KYX3"/>
<feature type="non-terminal residue" evidence="4">
    <location>
        <position position="640"/>
    </location>
</feature>
<name>A0A0L7KYX3_OPEBR</name>
<dbReference type="Gene3D" id="2.130.10.10">
    <property type="entry name" value="YVTN repeat-like/Quinoprotein amine dehydrogenase"/>
    <property type="match status" value="5"/>
</dbReference>
<protein>
    <submittedName>
        <fullName evidence="4">Putative WD-repeat protein</fullName>
    </submittedName>
</protein>
<dbReference type="Pfam" id="PF00400">
    <property type="entry name" value="WD40"/>
    <property type="match status" value="8"/>
</dbReference>
<dbReference type="SMART" id="SM00320">
    <property type="entry name" value="WD40"/>
    <property type="match status" value="8"/>
</dbReference>
<dbReference type="InterPro" id="IPR020472">
    <property type="entry name" value="WD40_PAC1"/>
</dbReference>
<keyword evidence="5" id="KW-1185">Reference proteome</keyword>
<accession>A0A0L7KYX3</accession>
<dbReference type="PANTHER" id="PTHR19879">
    <property type="entry name" value="TRANSCRIPTION INITIATION FACTOR TFIID"/>
    <property type="match status" value="1"/>
</dbReference>
<feature type="repeat" description="WD" evidence="3">
    <location>
        <begin position="237"/>
        <end position="271"/>
    </location>
</feature>
<proteinExistence type="predicted"/>
<dbReference type="SUPFAM" id="SSF50978">
    <property type="entry name" value="WD40 repeat-like"/>
    <property type="match status" value="1"/>
</dbReference>
<dbReference type="InterPro" id="IPR036322">
    <property type="entry name" value="WD40_repeat_dom_sf"/>
</dbReference>
<reference evidence="4 5" key="1">
    <citation type="journal article" date="2015" name="Genome Biol. Evol.">
        <title>The genome of winter moth (Operophtera brumata) provides a genomic perspective on sexual dimorphism and phenology.</title>
        <authorList>
            <person name="Derks M.F."/>
            <person name="Smit S."/>
            <person name="Salis L."/>
            <person name="Schijlen E."/>
            <person name="Bossers A."/>
            <person name="Mateman C."/>
            <person name="Pijl A.S."/>
            <person name="de Ridder D."/>
            <person name="Groenen M.A."/>
            <person name="Visser M.E."/>
            <person name="Megens H.J."/>
        </authorList>
    </citation>
    <scope>NUCLEOTIDE SEQUENCE [LARGE SCALE GENOMIC DNA]</scope>
    <source>
        <strain evidence="4">WM2013NL</strain>
        <tissue evidence="4">Head and thorax</tissue>
    </source>
</reference>
<comment type="caution">
    <text evidence="4">The sequence shown here is derived from an EMBL/GenBank/DDBJ whole genome shotgun (WGS) entry which is preliminary data.</text>
</comment>
<keyword evidence="2" id="KW-0677">Repeat</keyword>
<evidence type="ECO:0000256" key="3">
    <source>
        <dbReference type="PROSITE-ProRule" id="PRU00221"/>
    </source>
</evidence>
<evidence type="ECO:0000256" key="2">
    <source>
        <dbReference type="ARBA" id="ARBA00022737"/>
    </source>
</evidence>
<sequence length="640" mass="70858">MYLEMLRGGHGGAAQVFLKRHSASLPQRDLSFHQHIDNLPSALYRPNSLEQLFNSLQNGTIDNEMTPENDYINQILDNIGTIFTKRMMRKWKRIQNLKYPNCNMLVGGFSNSEIRLWDLGQKSVKNRVNKNISEVELACNANRSRTSAERSLGASARRQQIGAGLALRGHSGPVHAVSVLAREGLLLSASQDNTLRAGHNYPIWCMDVSTSGLFIATGSHDKTVKLWSLNRTFPARLFCVKFHPNEAYLATGGADRSVRMWTVCDARLVRVLWHRGVVRTLAFSPSGSYLASAGNYYLPQLLLTTRGADRSVRMWTVCDARLVRVLWHRGVVRTLAFSPSGSYLASAGVSNDAWRGPKRPNVDGVRRSVGASVVASRRSQDPGFLTVWILSSYQAYLTTRGADRSVRMWTVCDARLVRVLWHRGVVRTLAFSPSGSYLASAGNYYLPQLLLTTRGADRSVRMWTVCDARLVRVLWHCGVVRTLAFSPSGSYLASAGVSNDAWRGPKRPNVDGVRRSVGASVVASRRSDDKKIKVWDLAASTCIHEYKGHHGKVTALDWSSIGKASLTSPSRLAADGGSLDNSLLCSAGMDGIVRVVWDSNCRNKQLFSQDVLSSTYNTKCSYLVDVQVHPDWVVAIGTKR</sequence>
<dbReference type="PROSITE" id="PS50294">
    <property type="entry name" value="WD_REPEATS_REGION"/>
    <property type="match status" value="2"/>
</dbReference>
<dbReference type="InterPro" id="IPR015943">
    <property type="entry name" value="WD40/YVTN_repeat-like_dom_sf"/>
</dbReference>
<dbReference type="CDD" id="cd00200">
    <property type="entry name" value="WD40"/>
    <property type="match status" value="1"/>
</dbReference>
<feature type="repeat" description="WD" evidence="3">
    <location>
        <begin position="196"/>
        <end position="230"/>
    </location>
</feature>